<gene>
    <name evidence="1" type="ORF">ACED39_18180</name>
</gene>
<reference evidence="1 2" key="1">
    <citation type="submission" date="2024-06" db="EMBL/GenBank/DDBJ databases">
        <authorList>
            <person name="Steensen K."/>
            <person name="Seneca J."/>
            <person name="Bartlau N."/>
            <person name="Yu A.X."/>
            <person name="Polz M.F."/>
        </authorList>
    </citation>
    <scope>NUCLEOTIDE SEQUENCE [LARGE SCALE GENOMIC DNA]</scope>
    <source>
        <strain evidence="1 2">1F146</strain>
    </source>
</reference>
<organism evidence="1 2">
    <name type="scientific">Vibrio bivalvicida</name>
    <dbReference type="NCBI Taxonomy" id="1276888"/>
    <lineage>
        <taxon>Bacteria</taxon>
        <taxon>Pseudomonadati</taxon>
        <taxon>Pseudomonadota</taxon>
        <taxon>Gammaproteobacteria</taxon>
        <taxon>Vibrionales</taxon>
        <taxon>Vibrionaceae</taxon>
        <taxon>Vibrio</taxon>
        <taxon>Vibrio oreintalis group</taxon>
    </lineage>
</organism>
<protein>
    <submittedName>
        <fullName evidence="1">Uncharacterized protein</fullName>
    </submittedName>
</protein>
<proteinExistence type="predicted"/>
<sequence length="136" mass="15830">MTHQVRDKCRYHGAEYQMESKLDFPVDGVRIRELGDLEFIELCSRNFELSTACWRNYIATWEVIDNQLLLVKLDGKYQLVGGKPLVAHWFTGSFQLPQGELVGCHIELDFRLKYENAVTLRFISGNLVESYLQKDI</sequence>
<dbReference type="Proteomes" id="UP001569151">
    <property type="component" value="Unassembled WGS sequence"/>
</dbReference>
<evidence type="ECO:0000313" key="2">
    <source>
        <dbReference type="Proteomes" id="UP001569151"/>
    </source>
</evidence>
<evidence type="ECO:0000313" key="1">
    <source>
        <dbReference type="EMBL" id="MEZ8210705.1"/>
    </source>
</evidence>
<comment type="caution">
    <text evidence="1">The sequence shown here is derived from an EMBL/GenBank/DDBJ whole genome shotgun (WGS) entry which is preliminary data.</text>
</comment>
<dbReference type="EMBL" id="JBGOOS010000032">
    <property type="protein sequence ID" value="MEZ8210705.1"/>
    <property type="molecule type" value="Genomic_DNA"/>
</dbReference>
<accession>A0ABV4MMA6</accession>
<name>A0ABV4MMA6_9VIBR</name>
<keyword evidence="2" id="KW-1185">Reference proteome</keyword>
<dbReference type="RefSeq" id="WP_371719919.1">
    <property type="nucleotide sequence ID" value="NZ_JBGOOF010000035.1"/>
</dbReference>